<feature type="binding site" evidence="6">
    <location>
        <begin position="197"/>
        <end position="204"/>
    </location>
    <ligand>
        <name>ATP</name>
        <dbReference type="ChEBI" id="CHEBI:30616"/>
    </ligand>
</feature>
<dbReference type="InterPro" id="IPR036961">
    <property type="entry name" value="Kinesin_motor_dom_sf"/>
</dbReference>
<organism evidence="10 11">
    <name type="scientific">Tetraparma gracilis</name>
    <dbReference type="NCBI Taxonomy" id="2962635"/>
    <lineage>
        <taxon>Eukaryota</taxon>
        <taxon>Sar</taxon>
        <taxon>Stramenopiles</taxon>
        <taxon>Ochrophyta</taxon>
        <taxon>Bolidophyceae</taxon>
        <taxon>Parmales</taxon>
        <taxon>Triparmaceae</taxon>
        <taxon>Tetraparma</taxon>
    </lineage>
</organism>
<comment type="caution">
    <text evidence="10">The sequence shown here is derived from an EMBL/GenBank/DDBJ whole genome shotgun (WGS) entry which is preliminary data.</text>
</comment>
<gene>
    <name evidence="10" type="ORF">TeGR_g11681</name>
</gene>
<keyword evidence="2 6" id="KW-0067">ATP-binding</keyword>
<dbReference type="SMART" id="SM00242">
    <property type="entry name" value="MYSc"/>
    <property type="match status" value="1"/>
</dbReference>
<keyword evidence="1 6" id="KW-0547">Nucleotide-binding</keyword>
<comment type="similarity">
    <text evidence="6">Belongs to the TRAFAC class myosin-kinesin ATPase superfamily. Myosin family.</text>
</comment>
<feature type="region of interest" description="Disordered" evidence="7">
    <location>
        <begin position="1288"/>
        <end position="1323"/>
    </location>
</feature>
<keyword evidence="4 6" id="KW-0505">Motor protein</keyword>
<dbReference type="PRINTS" id="PR00193">
    <property type="entry name" value="MYOSINHEAVY"/>
</dbReference>
<keyword evidence="3 6" id="KW-0518">Myosin</keyword>
<evidence type="ECO:0000256" key="5">
    <source>
        <dbReference type="ARBA" id="ARBA00023203"/>
    </source>
</evidence>
<evidence type="ECO:0000256" key="2">
    <source>
        <dbReference type="ARBA" id="ARBA00022840"/>
    </source>
</evidence>
<dbReference type="Pfam" id="PF00063">
    <property type="entry name" value="Myosin_head"/>
    <property type="match status" value="1"/>
</dbReference>
<dbReference type="EMBL" id="BRYB01001568">
    <property type="protein sequence ID" value="GMI28736.1"/>
    <property type="molecule type" value="Genomic_DNA"/>
</dbReference>
<dbReference type="InterPro" id="IPR027417">
    <property type="entry name" value="P-loop_NTPase"/>
</dbReference>
<feature type="domain" description="Myosin motor" evidence="8">
    <location>
        <begin position="83"/>
        <end position="825"/>
    </location>
</feature>
<dbReference type="Gene3D" id="1.20.5.4820">
    <property type="match status" value="1"/>
</dbReference>
<dbReference type="PANTHER" id="PTHR13140">
    <property type="entry name" value="MYOSIN"/>
    <property type="match status" value="1"/>
</dbReference>
<dbReference type="PANTHER" id="PTHR13140:SF845">
    <property type="entry name" value="MYOSIN-LIKE PROTEIN"/>
    <property type="match status" value="1"/>
</dbReference>
<evidence type="ECO:0000256" key="3">
    <source>
        <dbReference type="ARBA" id="ARBA00023123"/>
    </source>
</evidence>
<proteinExistence type="inferred from homology"/>
<dbReference type="PROSITE" id="PS51456">
    <property type="entry name" value="MYOSIN_MOTOR"/>
    <property type="match status" value="1"/>
</dbReference>
<dbReference type="Pfam" id="PF06017">
    <property type="entry name" value="Myosin_TH1"/>
    <property type="match status" value="1"/>
</dbReference>
<dbReference type="Gene3D" id="1.10.10.820">
    <property type="match status" value="1"/>
</dbReference>
<dbReference type="Proteomes" id="UP001165060">
    <property type="component" value="Unassembled WGS sequence"/>
</dbReference>
<dbReference type="PROSITE" id="PS51757">
    <property type="entry name" value="TH1"/>
    <property type="match status" value="1"/>
</dbReference>
<evidence type="ECO:0000259" key="8">
    <source>
        <dbReference type="PROSITE" id="PS51456"/>
    </source>
</evidence>
<dbReference type="InterPro" id="IPR001609">
    <property type="entry name" value="Myosin_head_motor_dom-like"/>
</dbReference>
<reference evidence="10 11" key="1">
    <citation type="journal article" date="2023" name="Commun. Biol.">
        <title>Genome analysis of Parmales, the sister group of diatoms, reveals the evolutionary specialization of diatoms from phago-mixotrophs to photoautotrophs.</title>
        <authorList>
            <person name="Ban H."/>
            <person name="Sato S."/>
            <person name="Yoshikawa S."/>
            <person name="Yamada K."/>
            <person name="Nakamura Y."/>
            <person name="Ichinomiya M."/>
            <person name="Sato N."/>
            <person name="Blanc-Mathieu R."/>
            <person name="Endo H."/>
            <person name="Kuwata A."/>
            <person name="Ogata H."/>
        </authorList>
    </citation>
    <scope>NUCLEOTIDE SEQUENCE [LARGE SCALE GENOMIC DNA]</scope>
</reference>
<keyword evidence="11" id="KW-1185">Reference proteome</keyword>
<evidence type="ECO:0000256" key="1">
    <source>
        <dbReference type="ARBA" id="ARBA00022741"/>
    </source>
</evidence>
<feature type="region of interest" description="Actin-binding" evidence="6">
    <location>
        <begin position="699"/>
        <end position="721"/>
    </location>
</feature>
<evidence type="ECO:0000256" key="4">
    <source>
        <dbReference type="ARBA" id="ARBA00023175"/>
    </source>
</evidence>
<keyword evidence="5 6" id="KW-0009">Actin-binding</keyword>
<evidence type="ECO:0000256" key="6">
    <source>
        <dbReference type="PROSITE-ProRule" id="PRU00782"/>
    </source>
</evidence>
<evidence type="ECO:0000313" key="11">
    <source>
        <dbReference type="Proteomes" id="UP001165060"/>
    </source>
</evidence>
<accession>A0ABQ6MN04</accession>
<dbReference type="InterPro" id="IPR010926">
    <property type="entry name" value="Myosin_TH1"/>
</dbReference>
<evidence type="ECO:0000313" key="10">
    <source>
        <dbReference type="EMBL" id="GMI28736.1"/>
    </source>
</evidence>
<name>A0ABQ6MN04_9STRA</name>
<dbReference type="Gene3D" id="1.20.58.530">
    <property type="match status" value="1"/>
</dbReference>
<evidence type="ECO:0000256" key="7">
    <source>
        <dbReference type="SAM" id="MobiDB-lite"/>
    </source>
</evidence>
<dbReference type="Gene3D" id="3.40.850.10">
    <property type="entry name" value="Kinesin motor domain"/>
    <property type="match status" value="1"/>
</dbReference>
<dbReference type="PROSITE" id="PS50096">
    <property type="entry name" value="IQ"/>
    <property type="match status" value="3"/>
</dbReference>
<dbReference type="Gene3D" id="1.20.120.720">
    <property type="entry name" value="Myosin VI head, motor domain, U50 subdomain"/>
    <property type="match status" value="1"/>
</dbReference>
<feature type="domain" description="TH1" evidence="9">
    <location>
        <begin position="1065"/>
        <end position="1258"/>
    </location>
</feature>
<sequence length="1323" mass="148317">MGVIEKKEAEVSNVWVTLDGLSWNLANLAAVPDPSSDTIKIYDPATTDPNELPAPSLGPPPPGFDLLDVPKTSTHMFDPSHVLDYSDASLINNLHEAPLLYLLLRRYAEDHIYTACSDVLISVNPYKRIEGIYGDDVAREVYDVGKDLAAKRERTQETVPDHRPPHVFVVADRAYGTMCNGASTRSTALNQSVIISGESGAGKTEAAKQVMSYLIHASKFRSEEPTSSKNLMAGSNVDEIAESLTRSNVILEAFGNAKTVRNDNSSRFGKYIKLLYDNNKYLIGAYTEKFLLEKTRLMQADKGERTYHVFYQMLKGLPEDTKAKLSLTEARDFAMLSNGNTWEVPNVDDAEEFEALHTALETVDIVGEEYSALMETLASLLHLANMTFEESSSEGGTSTVSTPGIAIEALSSLLGVESHAFTSAITVRNVRSGRGSLISMNLSPVQCKEGVAALVKFVYGELFTWLVKKINKSNATDKRSGTPQSFVGILDIFGFEIMQYNSLSQLCINFANEKLQQQFNHQIFIVEKELYKAEGLPVDVISFKDNQSVIDLIEKKPKGIIPILEELCFLGREISVNQIISSFDKPHNKVHPNYAKPRFGNEEFIVKHFAGDVLYDADGLISKNNDSLHDDLKILLSNSTSKFLVSTCTSFGEPDAPGYVEEMTDLMRTVSVEDDEEETGEKHKMAATNTVTSLFREQLSVLVETLHATEPYYIKCIKPNSSKAPGRSNSPLVLEQLRYSGVLEVVRIRREGFPIRLSFGDYHKRFEILCFKDGLPSTRVATEEESRVATIHICNKCLAKDDWCEGKTKIFLRNGIQEKLQQLVHHVYASMTTKIQARSRARVEMKAFKQTQASTVLIQKLQRMHKQRTEFVNQKEKTIKAQAFLRAHVQHGQFLKQKKAAQRIEAIVRGHQASDGFKKTKASTKLQSRFRSKQAEKELSQAKAATTLLSAKVKARQGKQLFDKQKDVATKLQALERKREGRKEFQDKKDTAIKVESLFRMQQEKKEFGKQKAAAIKLENVTRKHAAEAEYQKKREAAELLHNHVRRFLAMSKLEHKKMGLFSGKKRRMNSVLFKPLGDYIEARDNAHLIQILEKENPEDDHCEIDFADTVQKYNRKGKEQERQVVVTKKFCYFLDKNSVKSKYDLRQGEEIAGSSLSTMADNFVVIHLKNDRDLLLTCQHKTEFVITLGKNSGGEYAREDLPMKCADEFTFMTYGSGWGRSSETQEATVRFYEGEAVTEEEKWKLSIKGNTEFTVRVSPALCSDAKHPLGVPRAQQFKVMVGGRKKTAVTRGESARSEGSGGGGGLVGRMARGVSTAAGLKK</sequence>
<evidence type="ECO:0000259" key="9">
    <source>
        <dbReference type="PROSITE" id="PS51757"/>
    </source>
</evidence>
<dbReference type="SUPFAM" id="SSF52540">
    <property type="entry name" value="P-loop containing nucleoside triphosphate hydrolases"/>
    <property type="match status" value="1"/>
</dbReference>
<protein>
    <submittedName>
        <fullName evidence="10">Uncharacterized protein</fullName>
    </submittedName>
</protein>